<name>A0A834WMY9_9FABA</name>
<proteinExistence type="predicted"/>
<dbReference type="Proteomes" id="UP000634136">
    <property type="component" value="Unassembled WGS sequence"/>
</dbReference>
<evidence type="ECO:0000256" key="1">
    <source>
        <dbReference type="SAM" id="MobiDB-lite"/>
    </source>
</evidence>
<protein>
    <submittedName>
        <fullName evidence="2">Uncharacterized protein</fullName>
    </submittedName>
</protein>
<dbReference type="AlphaFoldDB" id="A0A834WMY9"/>
<gene>
    <name evidence="2" type="ORF">G2W53_020504</name>
</gene>
<comment type="caution">
    <text evidence="2">The sequence shown here is derived from an EMBL/GenBank/DDBJ whole genome shotgun (WGS) entry which is preliminary data.</text>
</comment>
<keyword evidence="3" id="KW-1185">Reference proteome</keyword>
<organism evidence="2 3">
    <name type="scientific">Senna tora</name>
    <dbReference type="NCBI Taxonomy" id="362788"/>
    <lineage>
        <taxon>Eukaryota</taxon>
        <taxon>Viridiplantae</taxon>
        <taxon>Streptophyta</taxon>
        <taxon>Embryophyta</taxon>
        <taxon>Tracheophyta</taxon>
        <taxon>Spermatophyta</taxon>
        <taxon>Magnoliopsida</taxon>
        <taxon>eudicotyledons</taxon>
        <taxon>Gunneridae</taxon>
        <taxon>Pentapetalae</taxon>
        <taxon>rosids</taxon>
        <taxon>fabids</taxon>
        <taxon>Fabales</taxon>
        <taxon>Fabaceae</taxon>
        <taxon>Caesalpinioideae</taxon>
        <taxon>Cassia clade</taxon>
        <taxon>Senna</taxon>
    </lineage>
</organism>
<sequence length="22" mass="2206">MVVIGRVEDDDDGGSGSGRVEG</sequence>
<dbReference type="EMBL" id="JAAIUW010000006">
    <property type="protein sequence ID" value="KAF7829340.1"/>
    <property type="molecule type" value="Genomic_DNA"/>
</dbReference>
<evidence type="ECO:0000313" key="2">
    <source>
        <dbReference type="EMBL" id="KAF7829340.1"/>
    </source>
</evidence>
<reference evidence="2" key="1">
    <citation type="submission" date="2020-09" db="EMBL/GenBank/DDBJ databases">
        <title>Genome-Enabled Discovery of Anthraquinone Biosynthesis in Senna tora.</title>
        <authorList>
            <person name="Kang S.-H."/>
            <person name="Pandey R.P."/>
            <person name="Lee C.-M."/>
            <person name="Sim J.-S."/>
            <person name="Jeong J.-T."/>
            <person name="Choi B.-S."/>
            <person name="Jung M."/>
            <person name="Ginzburg D."/>
            <person name="Zhao K."/>
            <person name="Won S.Y."/>
            <person name="Oh T.-J."/>
            <person name="Yu Y."/>
            <person name="Kim N.-H."/>
            <person name="Lee O.R."/>
            <person name="Lee T.-H."/>
            <person name="Bashyal P."/>
            <person name="Kim T.-S."/>
            <person name="Lee W.-H."/>
            <person name="Kawkins C."/>
            <person name="Kim C.-K."/>
            <person name="Kim J.S."/>
            <person name="Ahn B.O."/>
            <person name="Rhee S.Y."/>
            <person name="Sohng J.K."/>
        </authorList>
    </citation>
    <scope>NUCLEOTIDE SEQUENCE</scope>
    <source>
        <tissue evidence="2">Leaf</tissue>
    </source>
</reference>
<feature type="region of interest" description="Disordered" evidence="1">
    <location>
        <begin position="1"/>
        <end position="22"/>
    </location>
</feature>
<accession>A0A834WMY9</accession>
<evidence type="ECO:0000313" key="3">
    <source>
        <dbReference type="Proteomes" id="UP000634136"/>
    </source>
</evidence>